<dbReference type="PROSITE" id="PS51257">
    <property type="entry name" value="PROKAR_LIPOPROTEIN"/>
    <property type="match status" value="1"/>
</dbReference>
<protein>
    <submittedName>
        <fullName evidence="1">Putative secreted protein</fullName>
    </submittedName>
</protein>
<evidence type="ECO:0000313" key="1">
    <source>
        <dbReference type="EMBL" id="MXU91130.1"/>
    </source>
</evidence>
<organism evidence="1">
    <name type="scientific">Ixodes ricinus</name>
    <name type="common">Common tick</name>
    <name type="synonym">Acarus ricinus</name>
    <dbReference type="NCBI Taxonomy" id="34613"/>
    <lineage>
        <taxon>Eukaryota</taxon>
        <taxon>Metazoa</taxon>
        <taxon>Ecdysozoa</taxon>
        <taxon>Arthropoda</taxon>
        <taxon>Chelicerata</taxon>
        <taxon>Arachnida</taxon>
        <taxon>Acari</taxon>
        <taxon>Parasitiformes</taxon>
        <taxon>Ixodida</taxon>
        <taxon>Ixodoidea</taxon>
        <taxon>Ixodidae</taxon>
        <taxon>Ixodinae</taxon>
        <taxon>Ixodes</taxon>
    </lineage>
</organism>
<sequence>MRGVGLMTLIRHDMTAVGLLGYTNAMVSVSTAACEGHAVLPHHHRRWWFPRCIHWVISRFYISWWHRARLTSWRCAQAWCFLRVVGRCHPFVTSLSSPFPIFNVSLGGNEFESWLDYSLP</sequence>
<name>A0A6B0UMU1_IXORI</name>
<proteinExistence type="predicted"/>
<reference evidence="1" key="1">
    <citation type="submission" date="2019-12" db="EMBL/GenBank/DDBJ databases">
        <title>An insight into the sialome of adult female Ixodes ricinus ticks feeding for 6 days.</title>
        <authorList>
            <person name="Perner J."/>
            <person name="Ribeiro J.M.C."/>
        </authorList>
    </citation>
    <scope>NUCLEOTIDE SEQUENCE</scope>
    <source>
        <strain evidence="1">Semi-engorged</strain>
        <tissue evidence="1">Salivary glands</tissue>
    </source>
</reference>
<dbReference type="EMBL" id="GIFC01009047">
    <property type="protein sequence ID" value="MXU91130.1"/>
    <property type="molecule type" value="Transcribed_RNA"/>
</dbReference>
<dbReference type="AlphaFoldDB" id="A0A6B0UMU1"/>
<accession>A0A6B0UMU1</accession>